<evidence type="ECO:0000259" key="1">
    <source>
        <dbReference type="Pfam" id="PF01609"/>
    </source>
</evidence>
<dbReference type="PANTHER" id="PTHR30007:SF0">
    <property type="entry name" value="TRANSPOSASE"/>
    <property type="match status" value="1"/>
</dbReference>
<protein>
    <submittedName>
        <fullName evidence="2">Transposase</fullName>
    </submittedName>
</protein>
<dbReference type="EMBL" id="JBHUCM010000045">
    <property type="protein sequence ID" value="MFD1545016.1"/>
    <property type="molecule type" value="Genomic_DNA"/>
</dbReference>
<proteinExistence type="predicted"/>
<gene>
    <name evidence="2" type="ORF">ACFSJ0_48790</name>
</gene>
<name>A0ABW4GQ98_9ACTN</name>
<dbReference type="RefSeq" id="WP_219528981.1">
    <property type="nucleotide sequence ID" value="NZ_JAHKRM010000005.1"/>
</dbReference>
<evidence type="ECO:0000313" key="3">
    <source>
        <dbReference type="Proteomes" id="UP001597097"/>
    </source>
</evidence>
<dbReference type="PANTHER" id="PTHR30007">
    <property type="entry name" value="PHP DOMAIN PROTEIN"/>
    <property type="match status" value="1"/>
</dbReference>
<comment type="caution">
    <text evidence="2">The sequence shown here is derived from an EMBL/GenBank/DDBJ whole genome shotgun (WGS) entry which is preliminary data.</text>
</comment>
<organism evidence="2 3">
    <name type="scientific">Nonomuraea guangzhouensis</name>
    <dbReference type="NCBI Taxonomy" id="1291555"/>
    <lineage>
        <taxon>Bacteria</taxon>
        <taxon>Bacillati</taxon>
        <taxon>Actinomycetota</taxon>
        <taxon>Actinomycetes</taxon>
        <taxon>Streptosporangiales</taxon>
        <taxon>Streptosporangiaceae</taxon>
        <taxon>Nonomuraea</taxon>
    </lineage>
</organism>
<keyword evidence="3" id="KW-1185">Reference proteome</keyword>
<evidence type="ECO:0000313" key="2">
    <source>
        <dbReference type="EMBL" id="MFD1545016.1"/>
    </source>
</evidence>
<feature type="domain" description="Transposase IS4-like" evidence="1">
    <location>
        <begin position="19"/>
        <end position="169"/>
    </location>
</feature>
<dbReference type="Proteomes" id="UP001597097">
    <property type="component" value="Unassembled WGS sequence"/>
</dbReference>
<reference evidence="3" key="1">
    <citation type="journal article" date="2019" name="Int. J. Syst. Evol. Microbiol.">
        <title>The Global Catalogue of Microorganisms (GCM) 10K type strain sequencing project: providing services to taxonomists for standard genome sequencing and annotation.</title>
        <authorList>
            <consortium name="The Broad Institute Genomics Platform"/>
            <consortium name="The Broad Institute Genome Sequencing Center for Infectious Disease"/>
            <person name="Wu L."/>
            <person name="Ma J."/>
        </authorList>
    </citation>
    <scope>NUCLEOTIDE SEQUENCE [LARGE SCALE GENOMIC DNA]</scope>
    <source>
        <strain evidence="3">CGMCC 1.15399</strain>
    </source>
</reference>
<sequence length="192" mass="21435">MTSSVAPSGCASGRCPSAVTLIIDSQSVKGSETVSKATRGYHPAKRINGRKRHLVVDSNGLQVMVMVTPADMADRDCARELLFRLRLTHPEITLVWADSAYAGSLIEWAPTFLNLTVKVVSRPRGAQGFVVLAKRWVVERSLSWVLRARRNIRDHERLPQNSEIMIIWSAIIQMTRRLTRGARARSSWGKVS</sequence>
<accession>A0ABW4GQ98</accession>
<dbReference type="Pfam" id="PF01609">
    <property type="entry name" value="DDE_Tnp_1"/>
    <property type="match status" value="1"/>
</dbReference>
<dbReference type="InterPro" id="IPR002559">
    <property type="entry name" value="Transposase_11"/>
</dbReference>